<evidence type="ECO:0000259" key="8">
    <source>
        <dbReference type="PROSITE" id="PS50110"/>
    </source>
</evidence>
<dbReference type="RefSeq" id="WP_339092178.1">
    <property type="nucleotide sequence ID" value="NZ_LR743507.1"/>
</dbReference>
<protein>
    <submittedName>
        <fullName evidence="10">Transcriptional regulatory protein BaeR</fullName>
    </submittedName>
</protein>
<dbReference type="SMART" id="SM00448">
    <property type="entry name" value="REC"/>
    <property type="match status" value="1"/>
</dbReference>
<dbReference type="InterPro" id="IPR011006">
    <property type="entry name" value="CheY-like_superfamily"/>
</dbReference>
<evidence type="ECO:0000256" key="5">
    <source>
        <dbReference type="ARBA" id="ARBA00023163"/>
    </source>
</evidence>
<dbReference type="PROSITE" id="PS51755">
    <property type="entry name" value="OMPR_PHOB"/>
    <property type="match status" value="1"/>
</dbReference>
<name>A0A679JDG5_VARPD</name>
<keyword evidence="3" id="KW-0805">Transcription regulation</keyword>
<reference evidence="10" key="1">
    <citation type="submission" date="2019-12" db="EMBL/GenBank/DDBJ databases">
        <authorList>
            <person name="Cremers G."/>
        </authorList>
    </citation>
    <scope>NUCLEOTIDE SEQUENCE</scope>
    <source>
        <strain evidence="10">Vvax</strain>
    </source>
</reference>
<dbReference type="Gene3D" id="1.10.10.10">
    <property type="entry name" value="Winged helix-like DNA-binding domain superfamily/Winged helix DNA-binding domain"/>
    <property type="match status" value="1"/>
</dbReference>
<dbReference type="GO" id="GO:0005829">
    <property type="term" value="C:cytosol"/>
    <property type="evidence" value="ECO:0007669"/>
    <property type="project" value="TreeGrafter"/>
</dbReference>
<feature type="domain" description="Response regulatory" evidence="8">
    <location>
        <begin position="3"/>
        <end position="116"/>
    </location>
</feature>
<dbReference type="InterPro" id="IPR016032">
    <property type="entry name" value="Sig_transdc_resp-reg_C-effctor"/>
</dbReference>
<dbReference type="CDD" id="cd00383">
    <property type="entry name" value="trans_reg_C"/>
    <property type="match status" value="1"/>
</dbReference>
<feature type="DNA-binding region" description="OmpR/PhoB-type" evidence="7">
    <location>
        <begin position="127"/>
        <end position="229"/>
    </location>
</feature>
<evidence type="ECO:0000256" key="1">
    <source>
        <dbReference type="ARBA" id="ARBA00022553"/>
    </source>
</evidence>
<evidence type="ECO:0000256" key="6">
    <source>
        <dbReference type="PROSITE-ProRule" id="PRU00169"/>
    </source>
</evidence>
<dbReference type="PANTHER" id="PTHR48111">
    <property type="entry name" value="REGULATOR OF RPOS"/>
    <property type="match status" value="1"/>
</dbReference>
<dbReference type="SUPFAM" id="SSF52172">
    <property type="entry name" value="CheY-like"/>
    <property type="match status" value="1"/>
</dbReference>
<organism evidence="10">
    <name type="scientific">Variovorax paradoxus</name>
    <dbReference type="NCBI Taxonomy" id="34073"/>
    <lineage>
        <taxon>Bacteria</taxon>
        <taxon>Pseudomonadati</taxon>
        <taxon>Pseudomonadota</taxon>
        <taxon>Betaproteobacteria</taxon>
        <taxon>Burkholderiales</taxon>
        <taxon>Comamonadaceae</taxon>
        <taxon>Variovorax</taxon>
    </lineage>
</organism>
<dbReference type="PROSITE" id="PS50110">
    <property type="entry name" value="RESPONSE_REGULATORY"/>
    <property type="match status" value="1"/>
</dbReference>
<feature type="domain" description="OmpR/PhoB-type" evidence="9">
    <location>
        <begin position="127"/>
        <end position="229"/>
    </location>
</feature>
<keyword evidence="4 7" id="KW-0238">DNA-binding</keyword>
<dbReference type="EMBL" id="LR743507">
    <property type="protein sequence ID" value="CAA2108153.1"/>
    <property type="molecule type" value="Genomic_DNA"/>
</dbReference>
<dbReference type="Pfam" id="PF00072">
    <property type="entry name" value="Response_reg"/>
    <property type="match status" value="1"/>
</dbReference>
<gene>
    <name evidence="10" type="primary">baeR_2</name>
    <name evidence="10" type="ORF">VVAX_04666</name>
</gene>
<dbReference type="GO" id="GO:0006355">
    <property type="term" value="P:regulation of DNA-templated transcription"/>
    <property type="evidence" value="ECO:0007669"/>
    <property type="project" value="InterPro"/>
</dbReference>
<dbReference type="FunFam" id="3.40.50.2300:FF:000001">
    <property type="entry name" value="DNA-binding response regulator PhoB"/>
    <property type="match status" value="1"/>
</dbReference>
<keyword evidence="2" id="KW-0902">Two-component regulatory system</keyword>
<dbReference type="GO" id="GO:0032993">
    <property type="term" value="C:protein-DNA complex"/>
    <property type="evidence" value="ECO:0007669"/>
    <property type="project" value="TreeGrafter"/>
</dbReference>
<evidence type="ECO:0000256" key="4">
    <source>
        <dbReference type="ARBA" id="ARBA00023125"/>
    </source>
</evidence>
<keyword evidence="5" id="KW-0804">Transcription</keyword>
<evidence type="ECO:0000256" key="3">
    <source>
        <dbReference type="ARBA" id="ARBA00023015"/>
    </source>
</evidence>
<dbReference type="PANTHER" id="PTHR48111:SF59">
    <property type="entry name" value="TRANSCRIPTIONAL REGULATORY PROTEIN BAER"/>
    <property type="match status" value="1"/>
</dbReference>
<evidence type="ECO:0000259" key="9">
    <source>
        <dbReference type="PROSITE" id="PS51755"/>
    </source>
</evidence>
<feature type="modified residue" description="4-aspartylphosphate" evidence="6">
    <location>
        <position position="52"/>
    </location>
</feature>
<dbReference type="InterPro" id="IPR039420">
    <property type="entry name" value="WalR-like"/>
</dbReference>
<evidence type="ECO:0000256" key="2">
    <source>
        <dbReference type="ARBA" id="ARBA00023012"/>
    </source>
</evidence>
<evidence type="ECO:0000256" key="7">
    <source>
        <dbReference type="PROSITE-ProRule" id="PRU01091"/>
    </source>
</evidence>
<dbReference type="Gene3D" id="3.40.50.2300">
    <property type="match status" value="1"/>
</dbReference>
<dbReference type="AlphaFoldDB" id="A0A679JDG5"/>
<evidence type="ECO:0000313" key="10">
    <source>
        <dbReference type="EMBL" id="CAA2108153.1"/>
    </source>
</evidence>
<dbReference type="Gene3D" id="6.10.250.690">
    <property type="match status" value="1"/>
</dbReference>
<dbReference type="SMART" id="SM00862">
    <property type="entry name" value="Trans_reg_C"/>
    <property type="match status" value="1"/>
</dbReference>
<sequence>MTRIVIVEDEIDIASVVQDYLRHAGYETTHFTDGQSALDSIVAEPPDLTLLDIMLPRLDGIEVLRRAREHTVHPIIMLTARIEEVDRLLGLELGADDYVCKPFSPRELVARVRAVLRRTAGTAPDGPDAAARDDAPGLVLDDVHWRASLEGTPLNLTRREFGLLQVLSRHPGRIFSRARLLELAYDDTVDVTERAIDSHVKNLRRKLGAVTPEHDWIRSVYGVGFAWEAPLEGGR</sequence>
<dbReference type="InterPro" id="IPR001867">
    <property type="entry name" value="OmpR/PhoB-type_DNA-bd"/>
</dbReference>
<dbReference type="GO" id="GO:0000156">
    <property type="term" value="F:phosphorelay response regulator activity"/>
    <property type="evidence" value="ECO:0007669"/>
    <property type="project" value="TreeGrafter"/>
</dbReference>
<keyword evidence="1 6" id="KW-0597">Phosphoprotein</keyword>
<dbReference type="InterPro" id="IPR001789">
    <property type="entry name" value="Sig_transdc_resp-reg_receiver"/>
</dbReference>
<proteinExistence type="predicted"/>
<accession>A0A679JDG5</accession>
<dbReference type="Pfam" id="PF00486">
    <property type="entry name" value="Trans_reg_C"/>
    <property type="match status" value="1"/>
</dbReference>
<dbReference type="SUPFAM" id="SSF46894">
    <property type="entry name" value="C-terminal effector domain of the bipartite response regulators"/>
    <property type="match status" value="1"/>
</dbReference>
<dbReference type="GO" id="GO:0000976">
    <property type="term" value="F:transcription cis-regulatory region binding"/>
    <property type="evidence" value="ECO:0007669"/>
    <property type="project" value="TreeGrafter"/>
</dbReference>
<dbReference type="InterPro" id="IPR036388">
    <property type="entry name" value="WH-like_DNA-bd_sf"/>
</dbReference>